<organism evidence="1">
    <name type="scientific">marine sediment metagenome</name>
    <dbReference type="NCBI Taxonomy" id="412755"/>
    <lineage>
        <taxon>unclassified sequences</taxon>
        <taxon>metagenomes</taxon>
        <taxon>ecological metagenomes</taxon>
    </lineage>
</organism>
<name>X1FDR3_9ZZZZ</name>
<gene>
    <name evidence="1" type="ORF">S03H2_03500</name>
</gene>
<comment type="caution">
    <text evidence="1">The sequence shown here is derived from an EMBL/GenBank/DDBJ whole genome shotgun (WGS) entry which is preliminary data.</text>
</comment>
<sequence>MEKETLDGIKKNLKDAGNKLEVMKKDISTAKKGGIDVTALEK</sequence>
<protein>
    <submittedName>
        <fullName evidence="1">Uncharacterized protein</fullName>
    </submittedName>
</protein>
<evidence type="ECO:0000313" key="1">
    <source>
        <dbReference type="EMBL" id="GAH30675.1"/>
    </source>
</evidence>
<dbReference type="EMBL" id="BARU01001298">
    <property type="protein sequence ID" value="GAH30675.1"/>
    <property type="molecule type" value="Genomic_DNA"/>
</dbReference>
<accession>X1FDR3</accession>
<proteinExistence type="predicted"/>
<dbReference type="AlphaFoldDB" id="X1FDR3"/>
<feature type="non-terminal residue" evidence="1">
    <location>
        <position position="42"/>
    </location>
</feature>
<reference evidence="1" key="1">
    <citation type="journal article" date="2014" name="Front. Microbiol.">
        <title>High frequency of phylogenetically diverse reductive dehalogenase-homologous genes in deep subseafloor sedimentary metagenomes.</title>
        <authorList>
            <person name="Kawai M."/>
            <person name="Futagami T."/>
            <person name="Toyoda A."/>
            <person name="Takaki Y."/>
            <person name="Nishi S."/>
            <person name="Hori S."/>
            <person name="Arai W."/>
            <person name="Tsubouchi T."/>
            <person name="Morono Y."/>
            <person name="Uchiyama I."/>
            <person name="Ito T."/>
            <person name="Fujiyama A."/>
            <person name="Inagaki F."/>
            <person name="Takami H."/>
        </authorList>
    </citation>
    <scope>NUCLEOTIDE SEQUENCE</scope>
    <source>
        <strain evidence="1">Expedition CK06-06</strain>
    </source>
</reference>